<dbReference type="InterPro" id="IPR050058">
    <property type="entry name" value="Ala-tRNA_ligase"/>
</dbReference>
<evidence type="ECO:0000256" key="10">
    <source>
        <dbReference type="ARBA" id="ARBA00022917"/>
    </source>
</evidence>
<keyword evidence="18" id="KW-1185">Reference proteome</keyword>
<comment type="similarity">
    <text evidence="1 14">Belongs to the class-II aminoacyl-tRNA synthetase family.</text>
</comment>
<dbReference type="InterPro" id="IPR002318">
    <property type="entry name" value="Ala-tRNA-lgiase_IIc"/>
</dbReference>
<dbReference type="InterPro" id="IPR009000">
    <property type="entry name" value="Transl_B-barrel_sf"/>
</dbReference>
<dbReference type="InterPro" id="IPR045864">
    <property type="entry name" value="aa-tRNA-synth_II/BPL/LPL"/>
</dbReference>
<dbReference type="Pfam" id="PF07973">
    <property type="entry name" value="tRNA_SAD"/>
    <property type="match status" value="1"/>
</dbReference>
<comment type="domain">
    <text evidence="14">Consists of three domains; the N-terminal catalytic domain, the editing domain and the C-terminal C-Ala domain. The editing domain removes incorrectly charged amino acids, while the C-Ala domain, along with tRNA(Ala), serves as a bridge to cooperatively bring together the editing and aminoacylation centers thus stimulating deacylation of misacylated tRNAs.</text>
</comment>
<evidence type="ECO:0000256" key="12">
    <source>
        <dbReference type="ARBA" id="ARBA00024779"/>
    </source>
</evidence>
<feature type="binding site" evidence="14">
    <location>
        <position position="563"/>
    </location>
    <ligand>
        <name>Zn(2+)</name>
        <dbReference type="ChEBI" id="CHEBI:29105"/>
    </ligand>
</feature>
<keyword evidence="10 14" id="KW-0648">Protein biosynthesis</keyword>
<evidence type="ECO:0000256" key="14">
    <source>
        <dbReference type="HAMAP-Rule" id="MF_00036"/>
    </source>
</evidence>
<comment type="subcellular location">
    <subcellularLocation>
        <location evidence="14">Cytoplasm</location>
    </subcellularLocation>
</comment>
<dbReference type="GO" id="GO:0005524">
    <property type="term" value="F:ATP binding"/>
    <property type="evidence" value="ECO:0007669"/>
    <property type="project" value="UniProtKB-UniRule"/>
</dbReference>
<dbReference type="SMART" id="SM00863">
    <property type="entry name" value="tRNA_SAD"/>
    <property type="match status" value="1"/>
</dbReference>
<keyword evidence="7 14" id="KW-0862">Zinc</keyword>
<keyword evidence="5 14" id="KW-0479">Metal-binding</keyword>
<comment type="catalytic activity">
    <reaction evidence="13 14">
        <text>tRNA(Ala) + L-alanine + ATP = L-alanyl-tRNA(Ala) + AMP + diphosphate</text>
        <dbReference type="Rhea" id="RHEA:12540"/>
        <dbReference type="Rhea" id="RHEA-COMP:9657"/>
        <dbReference type="Rhea" id="RHEA-COMP:9923"/>
        <dbReference type="ChEBI" id="CHEBI:30616"/>
        <dbReference type="ChEBI" id="CHEBI:33019"/>
        <dbReference type="ChEBI" id="CHEBI:57972"/>
        <dbReference type="ChEBI" id="CHEBI:78442"/>
        <dbReference type="ChEBI" id="CHEBI:78497"/>
        <dbReference type="ChEBI" id="CHEBI:456215"/>
        <dbReference type="EC" id="6.1.1.7"/>
    </reaction>
</comment>
<dbReference type="Gene3D" id="3.30.930.10">
    <property type="entry name" value="Bira Bifunctional Protein, Domain 2"/>
    <property type="match status" value="1"/>
</dbReference>
<accession>A0A2U3D7G5</accession>
<evidence type="ECO:0000256" key="9">
    <source>
        <dbReference type="ARBA" id="ARBA00022884"/>
    </source>
</evidence>
<reference evidence="17 18" key="1">
    <citation type="submission" date="2016-11" db="EMBL/GenBank/DDBJ databases">
        <title>Comparative genomics of Acidibacillus ferroxidans species.</title>
        <authorList>
            <person name="Oliveira G."/>
            <person name="Nunes G."/>
            <person name="Oliveira R."/>
            <person name="Araujo F."/>
            <person name="Salim A."/>
            <person name="Scholte L."/>
            <person name="Morais D."/>
            <person name="Nancucheo I."/>
            <person name="Johnson D.B."/>
            <person name="Grail B."/>
            <person name="Bittencourt J."/>
            <person name="Valadares R."/>
        </authorList>
    </citation>
    <scope>NUCLEOTIDE SEQUENCE [LARGE SCALE GENOMIC DNA]</scope>
    <source>
        <strain evidence="17 18">Y002</strain>
    </source>
</reference>
<dbReference type="GO" id="GO:0016740">
    <property type="term" value="F:transferase activity"/>
    <property type="evidence" value="ECO:0007669"/>
    <property type="project" value="UniProtKB-ARBA"/>
</dbReference>
<dbReference type="SUPFAM" id="SSF55681">
    <property type="entry name" value="Class II aaRS and biotin synthetases"/>
    <property type="match status" value="1"/>
</dbReference>
<dbReference type="InterPro" id="IPR018164">
    <property type="entry name" value="Ala-tRNA-synth_IIc_N"/>
</dbReference>
<evidence type="ECO:0000256" key="7">
    <source>
        <dbReference type="ARBA" id="ARBA00022833"/>
    </source>
</evidence>
<dbReference type="Pfam" id="PF01411">
    <property type="entry name" value="tRNA-synt_2c"/>
    <property type="match status" value="1"/>
</dbReference>
<dbReference type="CDD" id="cd00673">
    <property type="entry name" value="AlaRS_core"/>
    <property type="match status" value="1"/>
</dbReference>
<dbReference type="FunFam" id="3.30.980.10:FF:000004">
    <property type="entry name" value="Alanine--tRNA ligase, cytoplasmic"/>
    <property type="match status" value="1"/>
</dbReference>
<dbReference type="NCBIfam" id="TIGR00344">
    <property type="entry name" value="alaS"/>
    <property type="match status" value="1"/>
</dbReference>
<evidence type="ECO:0000256" key="15">
    <source>
        <dbReference type="SAM" id="Coils"/>
    </source>
</evidence>
<comment type="caution">
    <text evidence="17">The sequence shown here is derived from an EMBL/GenBank/DDBJ whole genome shotgun (WGS) entry which is preliminary data.</text>
</comment>
<feature type="coiled-coil region" evidence="15">
    <location>
        <begin position="412"/>
        <end position="439"/>
    </location>
</feature>
<keyword evidence="3 14" id="KW-0820">tRNA-binding</keyword>
<evidence type="ECO:0000256" key="4">
    <source>
        <dbReference type="ARBA" id="ARBA00022598"/>
    </source>
</evidence>
<evidence type="ECO:0000256" key="13">
    <source>
        <dbReference type="ARBA" id="ARBA00048300"/>
    </source>
</evidence>
<dbReference type="EMBL" id="MPDK01000017">
    <property type="protein sequence ID" value="PWI57201.1"/>
    <property type="molecule type" value="Genomic_DNA"/>
</dbReference>
<dbReference type="InterPro" id="IPR018163">
    <property type="entry name" value="Thr/Ala-tRNA-synth_IIc_edit"/>
</dbReference>
<keyword evidence="2 14" id="KW-0963">Cytoplasm</keyword>
<dbReference type="PRINTS" id="PR00980">
    <property type="entry name" value="TRNASYNTHALA"/>
</dbReference>
<organism evidence="17 18">
    <name type="scientific">Sulfoacidibacillus thermotolerans</name>
    <name type="common">Acidibacillus sulfuroxidans</name>
    <dbReference type="NCBI Taxonomy" id="1765684"/>
    <lineage>
        <taxon>Bacteria</taxon>
        <taxon>Bacillati</taxon>
        <taxon>Bacillota</taxon>
        <taxon>Bacilli</taxon>
        <taxon>Bacillales</taxon>
        <taxon>Alicyclobacillaceae</taxon>
        <taxon>Sulfoacidibacillus</taxon>
    </lineage>
</organism>
<dbReference type="InterPro" id="IPR023033">
    <property type="entry name" value="Ala_tRNA_ligase_euk/bac"/>
</dbReference>
<dbReference type="FunFam" id="3.30.54.20:FF:000001">
    <property type="entry name" value="Alanine--tRNA ligase"/>
    <property type="match status" value="1"/>
</dbReference>
<dbReference type="InterPro" id="IPR018162">
    <property type="entry name" value="Ala-tRNA-ligase_IIc_anticod-bd"/>
</dbReference>
<feature type="binding site" evidence="14">
    <location>
        <position position="559"/>
    </location>
    <ligand>
        <name>Zn(2+)</name>
        <dbReference type="ChEBI" id="CHEBI:29105"/>
    </ligand>
</feature>
<dbReference type="FunFam" id="3.10.310.40:FF:000001">
    <property type="entry name" value="Alanine--tRNA ligase"/>
    <property type="match status" value="1"/>
</dbReference>
<dbReference type="GO" id="GO:0005829">
    <property type="term" value="C:cytosol"/>
    <property type="evidence" value="ECO:0007669"/>
    <property type="project" value="TreeGrafter"/>
</dbReference>
<keyword evidence="11 14" id="KW-0030">Aminoacyl-tRNA synthetase</keyword>
<evidence type="ECO:0000256" key="2">
    <source>
        <dbReference type="ARBA" id="ARBA00022490"/>
    </source>
</evidence>
<evidence type="ECO:0000313" key="18">
    <source>
        <dbReference type="Proteomes" id="UP000245380"/>
    </source>
</evidence>
<dbReference type="GO" id="GO:0000049">
    <property type="term" value="F:tRNA binding"/>
    <property type="evidence" value="ECO:0007669"/>
    <property type="project" value="UniProtKB-KW"/>
</dbReference>
<dbReference type="RefSeq" id="WP_109431063.1">
    <property type="nucleotide sequence ID" value="NZ_MPDK01000017.1"/>
</dbReference>
<dbReference type="Proteomes" id="UP000245380">
    <property type="component" value="Unassembled WGS sequence"/>
</dbReference>
<dbReference type="PANTHER" id="PTHR11777">
    <property type="entry name" value="ALANYL-TRNA SYNTHETASE"/>
    <property type="match status" value="1"/>
</dbReference>
<dbReference type="InterPro" id="IPR018165">
    <property type="entry name" value="Ala-tRNA-synth_IIc_core"/>
</dbReference>
<dbReference type="Pfam" id="PF02272">
    <property type="entry name" value="DHHA1"/>
    <property type="match status" value="1"/>
</dbReference>
<dbReference type="OrthoDB" id="9803884at2"/>
<dbReference type="InterPro" id="IPR012947">
    <property type="entry name" value="tRNA_SAD"/>
</dbReference>
<dbReference type="AlphaFoldDB" id="A0A2U3D7G5"/>
<dbReference type="SUPFAM" id="SSF55186">
    <property type="entry name" value="ThrRS/AlaRS common domain"/>
    <property type="match status" value="1"/>
</dbReference>
<dbReference type="HAMAP" id="MF_00036_B">
    <property type="entry name" value="Ala_tRNA_synth_B"/>
    <property type="match status" value="1"/>
</dbReference>
<dbReference type="SUPFAM" id="SSF101353">
    <property type="entry name" value="Putative anticodon-binding domain of alanyl-tRNA synthetase (AlaRS)"/>
    <property type="match status" value="1"/>
</dbReference>
<keyword evidence="4 14" id="KW-0436">Ligase</keyword>
<dbReference type="Gene3D" id="2.40.30.130">
    <property type="match status" value="1"/>
</dbReference>
<evidence type="ECO:0000256" key="5">
    <source>
        <dbReference type="ARBA" id="ARBA00022723"/>
    </source>
</evidence>
<comment type="function">
    <text evidence="12 14">Catalyzes the attachment of alanine to tRNA(Ala) in a two-step reaction: alanine is first activated by ATP to form Ala-AMP and then transferred to the acceptor end of tRNA(Ala). Also edits incorrectly charged Ser-tRNA(Ala) and Gly-tRNA(Ala) via its editing domain.</text>
</comment>
<dbReference type="GO" id="GO:0008270">
    <property type="term" value="F:zinc ion binding"/>
    <property type="evidence" value="ECO:0007669"/>
    <property type="project" value="UniProtKB-UniRule"/>
</dbReference>
<keyword evidence="9 14" id="KW-0694">RNA-binding</keyword>
<keyword evidence="6 14" id="KW-0547">Nucleotide-binding</keyword>
<keyword evidence="15" id="KW-0175">Coiled coil</keyword>
<dbReference type="FunFam" id="2.40.30.130:FF:000001">
    <property type="entry name" value="Alanine--tRNA ligase"/>
    <property type="match status" value="1"/>
</dbReference>
<dbReference type="FunFam" id="3.30.930.10:FF:000046">
    <property type="entry name" value="Alanine--tRNA ligase"/>
    <property type="match status" value="1"/>
</dbReference>
<dbReference type="SUPFAM" id="SSF50447">
    <property type="entry name" value="Translation proteins"/>
    <property type="match status" value="1"/>
</dbReference>
<evidence type="ECO:0000256" key="6">
    <source>
        <dbReference type="ARBA" id="ARBA00022741"/>
    </source>
</evidence>
<dbReference type="Gene3D" id="3.30.980.10">
    <property type="entry name" value="Threonyl-trna Synthetase, Chain A, domain 2"/>
    <property type="match status" value="1"/>
</dbReference>
<dbReference type="Gene3D" id="3.30.54.20">
    <property type="match status" value="1"/>
</dbReference>
<dbReference type="GO" id="GO:0140096">
    <property type="term" value="F:catalytic activity, acting on a protein"/>
    <property type="evidence" value="ECO:0007669"/>
    <property type="project" value="UniProtKB-ARBA"/>
</dbReference>
<evidence type="ECO:0000256" key="3">
    <source>
        <dbReference type="ARBA" id="ARBA00022555"/>
    </source>
</evidence>
<dbReference type="EC" id="6.1.1.7" evidence="14"/>
<dbReference type="GO" id="GO:0004813">
    <property type="term" value="F:alanine-tRNA ligase activity"/>
    <property type="evidence" value="ECO:0007669"/>
    <property type="project" value="UniProtKB-UniRule"/>
</dbReference>
<dbReference type="InterPro" id="IPR003156">
    <property type="entry name" value="DHHA1_dom"/>
</dbReference>
<feature type="domain" description="Alanyl-transfer RNA synthetases family profile" evidence="16">
    <location>
        <begin position="1"/>
        <end position="704"/>
    </location>
</feature>
<evidence type="ECO:0000256" key="11">
    <source>
        <dbReference type="ARBA" id="ARBA00023146"/>
    </source>
</evidence>
<evidence type="ECO:0000259" key="16">
    <source>
        <dbReference type="PROSITE" id="PS50860"/>
    </source>
</evidence>
<evidence type="ECO:0000256" key="8">
    <source>
        <dbReference type="ARBA" id="ARBA00022840"/>
    </source>
</evidence>
<name>A0A2U3D7G5_SULT2</name>
<dbReference type="GO" id="GO:0006419">
    <property type="term" value="P:alanyl-tRNA aminoacylation"/>
    <property type="evidence" value="ECO:0007669"/>
    <property type="project" value="UniProtKB-UniRule"/>
</dbReference>
<evidence type="ECO:0000313" key="17">
    <source>
        <dbReference type="EMBL" id="PWI57201.1"/>
    </source>
</evidence>
<feature type="binding site" evidence="14">
    <location>
        <position position="661"/>
    </location>
    <ligand>
        <name>Zn(2+)</name>
        <dbReference type="ChEBI" id="CHEBI:29105"/>
    </ligand>
</feature>
<gene>
    <name evidence="14" type="primary">alaS</name>
    <name evidence="17" type="ORF">BM613_10055</name>
</gene>
<evidence type="ECO:0000256" key="1">
    <source>
        <dbReference type="ARBA" id="ARBA00008226"/>
    </source>
</evidence>
<feature type="coiled-coil region" evidence="15">
    <location>
        <begin position="727"/>
        <end position="754"/>
    </location>
</feature>
<protein>
    <recommendedName>
        <fullName evidence="14">Alanine--tRNA ligase</fullName>
        <ecNumber evidence="14">6.1.1.7</ecNumber>
    </recommendedName>
    <alternativeName>
        <fullName evidence="14">Alanyl-tRNA synthetase</fullName>
        <shortName evidence="14">AlaRS</shortName>
    </alternativeName>
</protein>
<feature type="binding site" evidence="14">
    <location>
        <position position="665"/>
    </location>
    <ligand>
        <name>Zn(2+)</name>
        <dbReference type="ChEBI" id="CHEBI:29105"/>
    </ligand>
</feature>
<sequence length="873" mass="97028">MKGSELRRKYVEFFREKGHDIMPSASLVPQDDASLLWINSGMAPLKKYFDGRVVPANPRMTNSQKCIRTNDIENVGKTARHQTFFEMLGNFSIGDYFKREAIHWAWEFLTDRLHIAPERLSVTIHPEDDEAFLIWHREIGIPEEKILRVEDNFWDIGEGPCGPNSEIFFDRGPGVGCGREDCDAACDCDRHLEIWNLVFSQYNHNPDGSYTPLPKKNIDTGMGLERTASVLQNVATNFDTDLFRPIIDRAAELIGVRYGSVSDIDTKLKIIADHVRTVAFSITDGVSPSNEGRGYVIRRLLRRAVRSGKQLGYNQPFLYRLVQVVGEIMEDYYPEVAQKRQYTERIIRMEEERFFETLSEGEALLTDVITRVKAQQGSVISGPQAFKLYDTYGFPIDLTEEIAAESGLQVDREGFLQALEEQRVRARNARQEVDSMQVQSEVLHELTVSSEFVGYTESVISAKIEWMLVNGEQATSAHLGERVKVVLDRTPFYAESGGQVADRGMLIHPDFELRVLDVQKAPHGQHVHDCEVVMGTAVIGETVTAAIDVNARADITKNHTATHLLHKALREVLGEHVAQAGSLVLPERLRFDFSHVGSLSRAELEQVERLVNEQIWRDEPVTIEEMGREEAKSLGAMALFGEKYGDIVRVVKAGTYSIELCGGCHVNRTGQIGLFKLVQEGGIGSGVRRIEAVTGKHAYEFVVAEERLLTTVADSLRSSIIQVPQRIESLLGHAKQLEREVESLTGKLGSLEALQLLERVEPMPGGSMLVAKLQGLDVDGLRVIVDALKARKQDLLMILGSAKEGKAAFVVYVPKELQAKGFHAGKLVKEVAAIAGGSGGGRPDLAQAGGKLPEQLDAALETARKLLAAQVTQ</sequence>
<proteinExistence type="inferred from homology"/>
<keyword evidence="8 14" id="KW-0067">ATP-binding</keyword>
<comment type="cofactor">
    <cofactor evidence="14">
        <name>Zn(2+)</name>
        <dbReference type="ChEBI" id="CHEBI:29105"/>
    </cofactor>
    <text evidence="14">Binds 1 zinc ion per subunit.</text>
</comment>
<dbReference type="GO" id="GO:0002161">
    <property type="term" value="F:aminoacyl-tRNA deacylase activity"/>
    <property type="evidence" value="ECO:0007669"/>
    <property type="project" value="TreeGrafter"/>
</dbReference>
<dbReference type="PROSITE" id="PS50860">
    <property type="entry name" value="AA_TRNA_LIGASE_II_ALA"/>
    <property type="match status" value="1"/>
</dbReference>
<dbReference type="Gene3D" id="6.10.250.550">
    <property type="match status" value="1"/>
</dbReference>
<dbReference type="Gene3D" id="3.10.310.40">
    <property type="match status" value="1"/>
</dbReference>
<dbReference type="PANTHER" id="PTHR11777:SF9">
    <property type="entry name" value="ALANINE--TRNA LIGASE, CYTOPLASMIC"/>
    <property type="match status" value="1"/>
</dbReference>